<evidence type="ECO:0000256" key="2">
    <source>
        <dbReference type="ARBA" id="ARBA00022525"/>
    </source>
</evidence>
<dbReference type="Gene3D" id="2.60.120.290">
    <property type="entry name" value="Spermadhesin, CUB domain"/>
    <property type="match status" value="2"/>
</dbReference>
<evidence type="ECO:0000256" key="8">
    <source>
        <dbReference type="ARBA" id="ARBA00022737"/>
    </source>
</evidence>
<dbReference type="GO" id="GO:0046872">
    <property type="term" value="F:metal ion binding"/>
    <property type="evidence" value="ECO:0007669"/>
    <property type="project" value="UniProtKB-KW"/>
</dbReference>
<dbReference type="SMART" id="SM00042">
    <property type="entry name" value="CUB"/>
    <property type="match status" value="2"/>
</dbReference>
<dbReference type="FunFam" id="2.60.120.290:FF:000006">
    <property type="entry name" value="Mannan-binding lectin serine protease 1"/>
    <property type="match status" value="1"/>
</dbReference>
<keyword evidence="6" id="KW-0479">Metal-binding</keyword>
<reference evidence="14 15" key="2">
    <citation type="journal article" date="2024" name="G3 (Bethesda)">
        <title>The genome of the cryopelagic Antarctic bald notothen, Trematomus borchgrevinki.</title>
        <authorList>
            <person name="Rayamajhi N."/>
            <person name="Rivera-Colon A.G."/>
            <person name="Minhas B.F."/>
            <person name="Cheng C.C."/>
            <person name="Catchen J.M."/>
        </authorList>
    </citation>
    <scope>NUCLEOTIDE SEQUENCE [LARGE SCALE GENOMIC DNA]</scope>
    <source>
        <strain evidence="14">AGRC-2024</strain>
    </source>
</reference>
<name>A0ABD2HDB3_PAGBO</name>
<dbReference type="Pfam" id="PF00431">
    <property type="entry name" value="CUB"/>
    <property type="match status" value="2"/>
</dbReference>
<keyword evidence="10" id="KW-0391">Immunity</keyword>
<keyword evidence="15" id="KW-1185">Reference proteome</keyword>
<dbReference type="SUPFAM" id="SSF57196">
    <property type="entry name" value="EGF/Laminin"/>
    <property type="match status" value="1"/>
</dbReference>
<comment type="caution">
    <text evidence="14">The sequence shown here is derived from an EMBL/GenBank/DDBJ whole genome shotgun (WGS) entry which is preliminary data.</text>
</comment>
<dbReference type="InterPro" id="IPR018097">
    <property type="entry name" value="EGF_Ca-bd_CS"/>
</dbReference>
<dbReference type="InterPro" id="IPR000859">
    <property type="entry name" value="CUB_dom"/>
</dbReference>
<gene>
    <name evidence="14" type="ORF">OYC64_000387</name>
</gene>
<evidence type="ECO:0000256" key="5">
    <source>
        <dbReference type="ARBA" id="ARBA00022670"/>
    </source>
</evidence>
<keyword evidence="8" id="KW-0677">Repeat</keyword>
<dbReference type="InterPro" id="IPR000742">
    <property type="entry name" value="EGF"/>
</dbReference>
<evidence type="ECO:0000256" key="10">
    <source>
        <dbReference type="ARBA" id="ARBA00022859"/>
    </source>
</evidence>
<dbReference type="Pfam" id="PF07645">
    <property type="entry name" value="EGF_CA"/>
    <property type="match status" value="1"/>
</dbReference>
<evidence type="ECO:0000313" key="15">
    <source>
        <dbReference type="Proteomes" id="UP001619887"/>
    </source>
</evidence>
<dbReference type="SMART" id="SM00179">
    <property type="entry name" value="EGF_CA"/>
    <property type="match status" value="1"/>
</dbReference>
<dbReference type="GO" id="GO:0005576">
    <property type="term" value="C:extracellular region"/>
    <property type="evidence" value="ECO:0007669"/>
    <property type="project" value="UniProtKB-SubCell"/>
</dbReference>
<dbReference type="AlphaFoldDB" id="A0ABD2HDB3"/>
<dbReference type="GO" id="GO:0008233">
    <property type="term" value="F:peptidase activity"/>
    <property type="evidence" value="ECO:0007669"/>
    <property type="project" value="UniProtKB-KW"/>
</dbReference>
<dbReference type="InterPro" id="IPR049883">
    <property type="entry name" value="NOTCH1_EGF-like"/>
</dbReference>
<evidence type="ECO:0000256" key="1">
    <source>
        <dbReference type="ARBA" id="ARBA00004613"/>
    </source>
</evidence>
<reference evidence="14 15" key="1">
    <citation type="journal article" date="2022" name="G3 (Bethesda)">
        <title>Evaluating Illumina-, Nanopore-, and PacBio-based genome assembly strategies with the bald notothen, Trematomus borchgrevinki.</title>
        <authorList>
            <person name="Rayamajhi N."/>
            <person name="Cheng C.C."/>
            <person name="Catchen J.M."/>
        </authorList>
    </citation>
    <scope>NUCLEOTIDE SEQUENCE [LARGE SCALE GENOMIC DNA]</scope>
    <source>
        <strain evidence="14">AGRC-2024</strain>
    </source>
</reference>
<evidence type="ECO:0000256" key="6">
    <source>
        <dbReference type="ARBA" id="ARBA00022723"/>
    </source>
</evidence>
<keyword evidence="3" id="KW-0245">EGF-like domain</keyword>
<proteinExistence type="predicted"/>
<dbReference type="CDD" id="cd00041">
    <property type="entry name" value="CUB"/>
    <property type="match status" value="2"/>
</dbReference>
<sequence>MIMCLSHFVYLHVGLPDSLGSFTLGSLRLNFSKTYKISGDCEANMTSGGCVFVLFSLLHVSLSVEMTGLYGSFTSPHFPQPYPDNQLITWNISVPEGHRVKLYFSHFSMEPSHQCEYDYIQVLAEGNETLRFCGEEEKNYESSPRNTVILSAGRLMSLVFRSDYSNEGRFTGFQAFYTAEDINECESKIDEEKVCDHFCHNYIGGYYCTCKQGYLLHDNTISCTVPCLSQVLTSLSGILTSPGYPNPYPPMSQCDHTISLPEGHRIILDFLEPFDVEGHSDVPCPYDMLKISTTGQEYGPFCGSTAPGRFDTGSYQVHVVFRSDSSGKNKGWKIKYTSIKTGS</sequence>
<keyword evidence="7" id="KW-0732">Signal</keyword>
<keyword evidence="4" id="KW-0399">Innate immunity</keyword>
<keyword evidence="9" id="KW-0378">Hydrolase</keyword>
<organism evidence="14 15">
    <name type="scientific">Pagothenia borchgrevinki</name>
    <name type="common">Bald rockcod</name>
    <name type="synonym">Trematomus borchgrevinki</name>
    <dbReference type="NCBI Taxonomy" id="8213"/>
    <lineage>
        <taxon>Eukaryota</taxon>
        <taxon>Metazoa</taxon>
        <taxon>Chordata</taxon>
        <taxon>Craniata</taxon>
        <taxon>Vertebrata</taxon>
        <taxon>Euteleostomi</taxon>
        <taxon>Actinopterygii</taxon>
        <taxon>Neopterygii</taxon>
        <taxon>Teleostei</taxon>
        <taxon>Neoteleostei</taxon>
        <taxon>Acanthomorphata</taxon>
        <taxon>Eupercaria</taxon>
        <taxon>Perciformes</taxon>
        <taxon>Notothenioidei</taxon>
        <taxon>Nototheniidae</taxon>
        <taxon>Pagothenia</taxon>
    </lineage>
</organism>
<dbReference type="InterPro" id="IPR035914">
    <property type="entry name" value="Sperma_CUB_dom_sf"/>
</dbReference>
<evidence type="ECO:0000256" key="11">
    <source>
        <dbReference type="ARBA" id="ARBA00023157"/>
    </source>
</evidence>
<dbReference type="PROSITE" id="PS01187">
    <property type="entry name" value="EGF_CA"/>
    <property type="match status" value="1"/>
</dbReference>
<dbReference type="SMART" id="SM00181">
    <property type="entry name" value="EGF"/>
    <property type="match status" value="1"/>
</dbReference>
<dbReference type="PANTHER" id="PTHR24255:SF10">
    <property type="entry name" value="MANNAN-BINDING LECTIN SERINE PROTEASE 2"/>
    <property type="match status" value="1"/>
</dbReference>
<evidence type="ECO:0000256" key="3">
    <source>
        <dbReference type="ARBA" id="ARBA00022536"/>
    </source>
</evidence>
<dbReference type="FunFam" id="2.60.120.290:FF:000012">
    <property type="entry name" value="mannan-binding lectin serine protease 1 isoform X1"/>
    <property type="match status" value="1"/>
</dbReference>
<evidence type="ECO:0000313" key="14">
    <source>
        <dbReference type="EMBL" id="KAL3064081.1"/>
    </source>
</evidence>
<keyword evidence="11 12" id="KW-1015">Disulfide bond</keyword>
<evidence type="ECO:0000256" key="7">
    <source>
        <dbReference type="ARBA" id="ARBA00022729"/>
    </source>
</evidence>
<feature type="disulfide bond" evidence="12">
    <location>
        <begin position="227"/>
        <end position="254"/>
    </location>
</feature>
<feature type="domain" description="CUB" evidence="13">
    <location>
        <begin position="227"/>
        <end position="339"/>
    </location>
</feature>
<dbReference type="EMBL" id="JBIYXZ010002070">
    <property type="protein sequence ID" value="KAL3064081.1"/>
    <property type="molecule type" value="Genomic_DNA"/>
</dbReference>
<dbReference type="Gene3D" id="2.10.25.10">
    <property type="entry name" value="Laminin"/>
    <property type="match status" value="1"/>
</dbReference>
<dbReference type="FunFam" id="2.10.25.10:FF:000059">
    <property type="entry name" value="Mannan-binding lectin serine protease 1"/>
    <property type="match status" value="1"/>
</dbReference>
<evidence type="ECO:0000256" key="9">
    <source>
        <dbReference type="ARBA" id="ARBA00022801"/>
    </source>
</evidence>
<dbReference type="PANTHER" id="PTHR24255">
    <property type="entry name" value="COMPLEMENT COMPONENT 1, S SUBCOMPONENT-RELATED"/>
    <property type="match status" value="1"/>
</dbReference>
<evidence type="ECO:0000256" key="4">
    <source>
        <dbReference type="ARBA" id="ARBA00022588"/>
    </source>
</evidence>
<dbReference type="PROSITE" id="PS01180">
    <property type="entry name" value="CUB"/>
    <property type="match status" value="2"/>
</dbReference>
<evidence type="ECO:0000256" key="12">
    <source>
        <dbReference type="PROSITE-ProRule" id="PRU00059"/>
    </source>
</evidence>
<accession>A0ABD2HDB3</accession>
<dbReference type="CDD" id="cd00054">
    <property type="entry name" value="EGF_CA"/>
    <property type="match status" value="1"/>
</dbReference>
<feature type="domain" description="CUB" evidence="13">
    <location>
        <begin position="50"/>
        <end position="180"/>
    </location>
</feature>
<dbReference type="InterPro" id="IPR001881">
    <property type="entry name" value="EGF-like_Ca-bd_dom"/>
</dbReference>
<dbReference type="GO" id="GO:0045087">
    <property type="term" value="P:innate immune response"/>
    <property type="evidence" value="ECO:0007669"/>
    <property type="project" value="UniProtKB-KW"/>
</dbReference>
<dbReference type="GO" id="GO:0006508">
    <property type="term" value="P:proteolysis"/>
    <property type="evidence" value="ECO:0007669"/>
    <property type="project" value="UniProtKB-KW"/>
</dbReference>
<comment type="caution">
    <text evidence="12">Lacks conserved residue(s) required for the propagation of feature annotation.</text>
</comment>
<keyword evidence="2" id="KW-0964">Secreted</keyword>
<evidence type="ECO:0000259" key="13">
    <source>
        <dbReference type="PROSITE" id="PS01180"/>
    </source>
</evidence>
<protein>
    <recommendedName>
        <fullName evidence="13">CUB domain-containing protein</fullName>
    </recommendedName>
</protein>
<keyword evidence="5" id="KW-0645">Protease</keyword>
<comment type="subcellular location">
    <subcellularLocation>
        <location evidence="1">Secreted</location>
    </subcellularLocation>
</comment>
<dbReference type="Proteomes" id="UP001619887">
    <property type="component" value="Unassembled WGS sequence"/>
</dbReference>
<dbReference type="SUPFAM" id="SSF49854">
    <property type="entry name" value="Spermadhesin, CUB domain"/>
    <property type="match status" value="2"/>
</dbReference>